<dbReference type="Proteomes" id="UP000620104">
    <property type="component" value="Unassembled WGS sequence"/>
</dbReference>
<dbReference type="InterPro" id="IPR029058">
    <property type="entry name" value="AB_hydrolase_fold"/>
</dbReference>
<dbReference type="OrthoDB" id="442243at2759"/>
<feature type="region of interest" description="Disordered" evidence="2">
    <location>
        <begin position="182"/>
        <end position="222"/>
    </location>
</feature>
<feature type="domain" description="DUF676" evidence="3">
    <location>
        <begin position="6"/>
        <end position="145"/>
    </location>
</feature>
<sequence>MPESLLIVYVHGFKGTDVTFEQFPDRLRHVVQESLAALDSGEKVFVESKVFPVFETKGELQAATDRFVEWLTGETVALESATQSRAKVVLCGHSMGGLLIADAAIGIKRSSSNSSSVPASADPNSHPMWPRVIALIAFDTPYLGLHPFVFKNGLTKYAGHVEMARNVVGGLGIGGALGGLFNSSTNGKPPTETKSKEPARNSTSQKNAPETTPPPDTTSPAWSLPSLKTIASAALITTASAAAYYRRQDFLGGYQWIVEHAVWLKNLWDSRGMKERLDGVGELASGTEGVDRIVFRNYYTLIPASANHPQPRTFCILPASTHPLSPCWRPSQSTVPEDEVAAHIGMFNPVTNEAFYEIGLDVCASVLEAVAFARGRDGA</sequence>
<evidence type="ECO:0000259" key="3">
    <source>
        <dbReference type="Pfam" id="PF05057"/>
    </source>
</evidence>
<comment type="caution">
    <text evidence="4">The sequence shown here is derived from an EMBL/GenBank/DDBJ whole genome shotgun (WGS) entry which is preliminary data.</text>
</comment>
<protein>
    <recommendedName>
        <fullName evidence="3">DUF676 domain-containing protein</fullName>
    </recommendedName>
</protein>
<keyword evidence="5" id="KW-1185">Reference proteome</keyword>
<organism evidence="4 5">
    <name type="scientific">Naganishia liquefaciens</name>
    <dbReference type="NCBI Taxonomy" id="104408"/>
    <lineage>
        <taxon>Eukaryota</taxon>
        <taxon>Fungi</taxon>
        <taxon>Dikarya</taxon>
        <taxon>Basidiomycota</taxon>
        <taxon>Agaricomycotina</taxon>
        <taxon>Tremellomycetes</taxon>
        <taxon>Filobasidiales</taxon>
        <taxon>Filobasidiaceae</taxon>
        <taxon>Naganishia</taxon>
    </lineage>
</organism>
<dbReference type="EMBL" id="BLZA01000057">
    <property type="protein sequence ID" value="GHJ90247.1"/>
    <property type="molecule type" value="Genomic_DNA"/>
</dbReference>
<dbReference type="Gene3D" id="3.40.50.1820">
    <property type="entry name" value="alpha/beta hydrolase"/>
    <property type="match status" value="1"/>
</dbReference>
<dbReference type="AlphaFoldDB" id="A0A8H3TZX8"/>
<reference evidence="4" key="1">
    <citation type="submission" date="2020-07" db="EMBL/GenBank/DDBJ databases">
        <title>Draft Genome Sequence of a Deep-Sea Yeast, Naganishia (Cryptococcus) liquefaciens strain N6.</title>
        <authorList>
            <person name="Han Y.W."/>
            <person name="Kajitani R."/>
            <person name="Morimoto H."/>
            <person name="Parhat M."/>
            <person name="Tsubouchi H."/>
            <person name="Bakenova O."/>
            <person name="Ogata M."/>
            <person name="Argunhan B."/>
            <person name="Aoki R."/>
            <person name="Kajiwara S."/>
            <person name="Itoh T."/>
            <person name="Iwasaki H."/>
        </authorList>
    </citation>
    <scope>NUCLEOTIDE SEQUENCE</scope>
    <source>
        <strain evidence="4">N6</strain>
    </source>
</reference>
<dbReference type="InterPro" id="IPR007751">
    <property type="entry name" value="DUF676_lipase-like"/>
</dbReference>
<evidence type="ECO:0000313" key="5">
    <source>
        <dbReference type="Proteomes" id="UP000620104"/>
    </source>
</evidence>
<gene>
    <name evidence="4" type="ORF">NliqN6_6649</name>
</gene>
<dbReference type="PANTHER" id="PTHR47842:SF1">
    <property type="entry name" value="DUF676 DOMAIN-CONTAINING PROTEIN"/>
    <property type="match status" value="1"/>
</dbReference>
<proteinExistence type="inferred from homology"/>
<evidence type="ECO:0000256" key="2">
    <source>
        <dbReference type="SAM" id="MobiDB-lite"/>
    </source>
</evidence>
<dbReference type="PANTHER" id="PTHR47842">
    <property type="entry name" value="EXPRESSED PROTEIN"/>
    <property type="match status" value="1"/>
</dbReference>
<accession>A0A8H3TZX8</accession>
<comment type="similarity">
    <text evidence="1">Belongs to the putative lipase ROG1 family.</text>
</comment>
<dbReference type="SUPFAM" id="SSF53474">
    <property type="entry name" value="alpha/beta-Hydrolases"/>
    <property type="match status" value="1"/>
</dbReference>
<name>A0A8H3TZX8_9TREE</name>
<evidence type="ECO:0000313" key="4">
    <source>
        <dbReference type="EMBL" id="GHJ90247.1"/>
    </source>
</evidence>
<evidence type="ECO:0000256" key="1">
    <source>
        <dbReference type="ARBA" id="ARBA00007920"/>
    </source>
</evidence>
<dbReference type="Pfam" id="PF05057">
    <property type="entry name" value="DUF676"/>
    <property type="match status" value="1"/>
</dbReference>